<keyword evidence="1" id="KW-0614">Plasmid</keyword>
<organism evidence="1">
    <name type="scientific">Klebsiella pneumoniae</name>
    <dbReference type="NCBI Taxonomy" id="573"/>
    <lineage>
        <taxon>Bacteria</taxon>
        <taxon>Pseudomonadati</taxon>
        <taxon>Pseudomonadota</taxon>
        <taxon>Gammaproteobacteria</taxon>
        <taxon>Enterobacterales</taxon>
        <taxon>Enterobacteriaceae</taxon>
        <taxon>Klebsiella/Raoultella group</taxon>
        <taxon>Klebsiella</taxon>
        <taxon>Klebsiella pneumoniae complex</taxon>
    </lineage>
</organism>
<reference evidence="1" key="1">
    <citation type="submission" date="2020-02" db="EMBL/GenBank/DDBJ databases">
        <authorList>
            <person name="Qin S."/>
            <person name="Li L."/>
        </authorList>
    </citation>
    <scope>NUCLEOTIDE SEQUENCE</scope>
    <source>
        <strain evidence="1">KP18-3-8</strain>
        <plasmid evidence="1">pKP18-3-8_KPC_vir</plasmid>
    </source>
</reference>
<sequence>MQLHNNIKLIKNFQQVASQVKLFQSKNILKRNSSHADSIFLRQDTSQFVNSQS</sequence>
<proteinExistence type="predicted"/>
<protein>
    <submittedName>
        <fullName evidence="1">Uncharacterized protein</fullName>
    </submittedName>
</protein>
<evidence type="ECO:0000313" key="1">
    <source>
        <dbReference type="EMBL" id="QIK04134.1"/>
    </source>
</evidence>
<geneLocation type="plasmid" evidence="1">
    <name>pKP18-3-8_KPC_vir</name>
</geneLocation>
<dbReference type="AlphaFoldDB" id="A0A6G7SMC9"/>
<name>A0A6G7SMC9_KLEPN</name>
<dbReference type="EMBL" id="MT035874">
    <property type="protein sequence ID" value="QIK04134.1"/>
    <property type="molecule type" value="Genomic_DNA"/>
</dbReference>
<accession>A0A6G7SMC9</accession>